<dbReference type="Proteomes" id="UP000198823">
    <property type="component" value="Unassembled WGS sequence"/>
</dbReference>
<protein>
    <recommendedName>
        <fullName evidence="7">Lipoprotein with Yx(FWY)xxD motif</fullName>
    </recommendedName>
</protein>
<proteinExistence type="predicted"/>
<dbReference type="InterPro" id="IPR005297">
    <property type="entry name" value="Lipoprotein_repeat"/>
</dbReference>
<dbReference type="EMBL" id="FNAR01000024">
    <property type="protein sequence ID" value="SDE84583.1"/>
    <property type="molecule type" value="Genomic_DNA"/>
</dbReference>
<evidence type="ECO:0000256" key="1">
    <source>
        <dbReference type="SAM" id="MobiDB-lite"/>
    </source>
</evidence>
<evidence type="ECO:0000313" key="5">
    <source>
        <dbReference type="Proteomes" id="UP000198823"/>
    </source>
</evidence>
<dbReference type="Proteomes" id="UP000272481">
    <property type="component" value="Unassembled WGS sequence"/>
</dbReference>
<dbReference type="AlphaFoldDB" id="A0A1G7G907"/>
<evidence type="ECO:0008006" key="7">
    <source>
        <dbReference type="Google" id="ProtNLM"/>
    </source>
</evidence>
<dbReference type="PANTHER" id="PTHR39335">
    <property type="entry name" value="BLL4220 PROTEIN"/>
    <property type="match status" value="1"/>
</dbReference>
<name>A0A1G7G907_9BACL</name>
<gene>
    <name evidence="3" type="ORF">EJA12_12650</name>
    <name evidence="4" type="ORF">SAMN04488126_12450</name>
</gene>
<keyword evidence="2" id="KW-0732">Signal</keyword>
<feature type="region of interest" description="Disordered" evidence="1">
    <location>
        <begin position="25"/>
        <end position="56"/>
    </location>
</feature>
<evidence type="ECO:0000313" key="4">
    <source>
        <dbReference type="EMBL" id="SDE84583.1"/>
    </source>
</evidence>
<sequence length="173" mass="19125">MNKMMQFLALLGIAVLLGACGSSGNDNEDQAKEADQGNVAENTGDGNTSEENSEAQNGTMGLQLLSDDQHGEYLADSEGMTLYYFTNDEPGKSNCTEDCLENWPPFNEDVTGVPEGYDEKDFGTVTRQDTGETQVTYKDYPLYYFKKDQEQGDVNGQGAKDAWYIVTKDTEFK</sequence>
<dbReference type="PANTHER" id="PTHR39335:SF1">
    <property type="entry name" value="BLL4220 PROTEIN"/>
    <property type="match status" value="1"/>
</dbReference>
<feature type="compositionally biased region" description="Polar residues" evidence="1">
    <location>
        <begin position="39"/>
        <end position="56"/>
    </location>
</feature>
<dbReference type="EMBL" id="RWGW01000021">
    <property type="protein sequence ID" value="RSK25051.1"/>
    <property type="molecule type" value="Genomic_DNA"/>
</dbReference>
<keyword evidence="6" id="KW-1185">Reference proteome</keyword>
<dbReference type="OrthoDB" id="9800666at2"/>
<dbReference type="RefSeq" id="WP_092098547.1">
    <property type="nucleotide sequence ID" value="NZ_FNAR01000024.1"/>
</dbReference>
<reference evidence="4 5" key="1">
    <citation type="submission" date="2016-10" db="EMBL/GenBank/DDBJ databases">
        <authorList>
            <person name="de Groot N.N."/>
        </authorList>
    </citation>
    <scope>NUCLEOTIDE SEQUENCE [LARGE SCALE GENOMIC DNA]</scope>
    <source>
        <strain evidence="4 5">CGMCC 1.6762</strain>
    </source>
</reference>
<dbReference type="GO" id="GO:0043448">
    <property type="term" value="P:alkane catabolic process"/>
    <property type="evidence" value="ECO:0007669"/>
    <property type="project" value="TreeGrafter"/>
</dbReference>
<feature type="signal peptide" evidence="2">
    <location>
        <begin position="1"/>
        <end position="24"/>
    </location>
</feature>
<dbReference type="STRING" id="426756.SAMN04488126_12450"/>
<dbReference type="PROSITE" id="PS51257">
    <property type="entry name" value="PROKAR_LIPOPROTEIN"/>
    <property type="match status" value="1"/>
</dbReference>
<organism evidence="4 5">
    <name type="scientific">Bhargavaea beijingensis</name>
    <dbReference type="NCBI Taxonomy" id="426756"/>
    <lineage>
        <taxon>Bacteria</taxon>
        <taxon>Bacillati</taxon>
        <taxon>Bacillota</taxon>
        <taxon>Bacilli</taxon>
        <taxon>Bacillales</taxon>
        <taxon>Caryophanaceae</taxon>
        <taxon>Bhargavaea</taxon>
    </lineage>
</organism>
<evidence type="ECO:0000313" key="6">
    <source>
        <dbReference type="Proteomes" id="UP000272481"/>
    </source>
</evidence>
<dbReference type="Pfam" id="PF03640">
    <property type="entry name" value="Lipoprotein_15"/>
    <property type="match status" value="2"/>
</dbReference>
<reference evidence="3 6" key="2">
    <citation type="submission" date="2018-12" db="EMBL/GenBank/DDBJ databases">
        <title>Comparitive functional genomics of dry heat resistant strains isolated from the viking spacecraft.</title>
        <authorList>
            <person name="Seuylemezian A."/>
            <person name="Vaishampayan P."/>
        </authorList>
    </citation>
    <scope>NUCLEOTIDE SEQUENCE [LARGE SCALE GENOMIC DNA]</scope>
    <source>
        <strain evidence="3 6">M6-11</strain>
    </source>
</reference>
<feature type="chain" id="PRO_5039537465" description="Lipoprotein with Yx(FWY)xxD motif" evidence="2">
    <location>
        <begin position="25"/>
        <end position="173"/>
    </location>
</feature>
<accession>A0A1G7G907</accession>
<evidence type="ECO:0000313" key="3">
    <source>
        <dbReference type="EMBL" id="RSK25051.1"/>
    </source>
</evidence>
<evidence type="ECO:0000256" key="2">
    <source>
        <dbReference type="SAM" id="SignalP"/>
    </source>
</evidence>